<dbReference type="AlphaFoldDB" id="A0A1M7RHP0"/>
<keyword evidence="1" id="KW-0812">Transmembrane</keyword>
<keyword evidence="1" id="KW-1133">Transmembrane helix</keyword>
<accession>A0A1M7RHP0</accession>
<feature type="transmembrane region" description="Helical" evidence="1">
    <location>
        <begin position="49"/>
        <end position="82"/>
    </location>
</feature>
<dbReference type="InterPro" id="IPR019662">
    <property type="entry name" value="DUF2516"/>
</dbReference>
<organism evidence="2 3">
    <name type="scientific">Cryptosporangium aurantiacum</name>
    <dbReference type="NCBI Taxonomy" id="134849"/>
    <lineage>
        <taxon>Bacteria</taxon>
        <taxon>Bacillati</taxon>
        <taxon>Actinomycetota</taxon>
        <taxon>Actinomycetes</taxon>
        <taxon>Cryptosporangiales</taxon>
        <taxon>Cryptosporangiaceae</taxon>
        <taxon>Cryptosporangium</taxon>
    </lineage>
</organism>
<evidence type="ECO:0008006" key="4">
    <source>
        <dbReference type="Google" id="ProtNLM"/>
    </source>
</evidence>
<gene>
    <name evidence="2" type="ORF">SAMN05443668_112197</name>
</gene>
<proteinExistence type="predicted"/>
<sequence>MGGWVGQVIGVINVVVLVVSLGLEAWAFVHALLQKAEAFPAVETLQKGVWLALIGGTMLASLLFYAFGMLFAMIALIAALVYLLDVRPRIREISGGGSRW</sequence>
<evidence type="ECO:0000256" key="1">
    <source>
        <dbReference type="SAM" id="Phobius"/>
    </source>
</evidence>
<reference evidence="2 3" key="1">
    <citation type="submission" date="2016-11" db="EMBL/GenBank/DDBJ databases">
        <authorList>
            <person name="Jaros S."/>
            <person name="Januszkiewicz K."/>
            <person name="Wedrychowicz H."/>
        </authorList>
    </citation>
    <scope>NUCLEOTIDE SEQUENCE [LARGE SCALE GENOMIC DNA]</scope>
    <source>
        <strain evidence="2 3">DSM 46144</strain>
    </source>
</reference>
<dbReference type="RefSeq" id="WP_073262420.1">
    <property type="nucleotide sequence ID" value="NZ_FRCS01000012.1"/>
</dbReference>
<evidence type="ECO:0000313" key="3">
    <source>
        <dbReference type="Proteomes" id="UP000184440"/>
    </source>
</evidence>
<protein>
    <recommendedName>
        <fullName evidence="4">DUF2516 domain-containing protein</fullName>
    </recommendedName>
</protein>
<dbReference type="Proteomes" id="UP000184440">
    <property type="component" value="Unassembled WGS sequence"/>
</dbReference>
<feature type="transmembrane region" description="Helical" evidence="1">
    <location>
        <begin position="7"/>
        <end position="29"/>
    </location>
</feature>
<name>A0A1M7RHP0_9ACTN</name>
<dbReference type="Pfam" id="PF10724">
    <property type="entry name" value="DUF2516"/>
    <property type="match status" value="1"/>
</dbReference>
<dbReference type="STRING" id="134849.SAMN05443668_112197"/>
<dbReference type="EMBL" id="FRCS01000012">
    <property type="protein sequence ID" value="SHN45669.1"/>
    <property type="molecule type" value="Genomic_DNA"/>
</dbReference>
<evidence type="ECO:0000313" key="2">
    <source>
        <dbReference type="EMBL" id="SHN45669.1"/>
    </source>
</evidence>
<keyword evidence="1" id="KW-0472">Membrane</keyword>
<keyword evidence="3" id="KW-1185">Reference proteome</keyword>